<protein>
    <submittedName>
        <fullName evidence="1">Uncharacterized protein</fullName>
    </submittedName>
</protein>
<comment type="caution">
    <text evidence="1">The sequence shown here is derived from an EMBL/GenBank/DDBJ whole genome shotgun (WGS) entry which is preliminary data.</text>
</comment>
<organism evidence="1 2">
    <name type="scientific">candidate division KSB3 bacterium</name>
    <dbReference type="NCBI Taxonomy" id="2044937"/>
    <lineage>
        <taxon>Bacteria</taxon>
        <taxon>candidate division KSB3</taxon>
    </lineage>
</organism>
<dbReference type="AlphaFoldDB" id="A0A2G6E911"/>
<proteinExistence type="predicted"/>
<evidence type="ECO:0000313" key="1">
    <source>
        <dbReference type="EMBL" id="PID58534.1"/>
    </source>
</evidence>
<dbReference type="Proteomes" id="UP000229740">
    <property type="component" value="Unassembled WGS sequence"/>
</dbReference>
<dbReference type="EMBL" id="PDPS01000022">
    <property type="protein sequence ID" value="PID58534.1"/>
    <property type="molecule type" value="Genomic_DNA"/>
</dbReference>
<reference evidence="1 2" key="1">
    <citation type="submission" date="2017-10" db="EMBL/GenBank/DDBJ databases">
        <title>Novel microbial diversity and functional potential in the marine mammal oral microbiome.</title>
        <authorList>
            <person name="Dudek N.K."/>
            <person name="Sun C.L."/>
            <person name="Burstein D."/>
            <person name="Kantor R.S."/>
            <person name="Aliaga Goltsman D.S."/>
            <person name="Bik E.M."/>
            <person name="Thomas B.C."/>
            <person name="Banfield J.F."/>
            <person name="Relman D.A."/>
        </authorList>
    </citation>
    <scope>NUCLEOTIDE SEQUENCE [LARGE SCALE GENOMIC DNA]</scope>
    <source>
        <strain evidence="1">DOLZORAL124_49_17</strain>
    </source>
</reference>
<sequence>MYDHQSIFRVVRTVMFLLYLLFAMTALSVTAGESSPCDPRLTGSSPNALSYQFRGDSCEGLYASNSRFRMLTGTLRVVSFVERFDDFDLDSGQKLMVDWSVPQPRDVFLQAQSLQAGLYYRMDTKRQADESRYVWPLTILRQLSISRNNLGVLGWASYKLSNGMVKDVYLPLRISQNPSTETSSPAYQLVIWPTQELSEVYVSVATLDADGSPKAFILDGKALGYGYYPENRGIHFEIPKPSVPGIYYLQIGAVFVKGGVVNVEYWFYHKG</sequence>
<name>A0A2G6E911_9BACT</name>
<accession>A0A2G6E911</accession>
<gene>
    <name evidence="1" type="ORF">CSB45_03045</name>
</gene>
<evidence type="ECO:0000313" key="2">
    <source>
        <dbReference type="Proteomes" id="UP000229740"/>
    </source>
</evidence>